<dbReference type="GO" id="GO:0046872">
    <property type="term" value="F:metal ion binding"/>
    <property type="evidence" value="ECO:0007669"/>
    <property type="project" value="UniProtKB-KW"/>
</dbReference>
<accession>A0A6A6PYG6</accession>
<evidence type="ECO:0000256" key="7">
    <source>
        <dbReference type="RuleBase" id="RU367113"/>
    </source>
</evidence>
<dbReference type="GeneID" id="54474360"/>
<sequence>MPMASFPIHPVSRFEQTQTSIKRPRELLCFSFDEKHHCTPFSTESLRYYYPPYVQAPGTFIPSVDLTLGFPEWIKGDDSVDGHLDALLETVQAHEEQRVHEGHPIGDVRVQADIVTWRGMMTKIMTAMFDVYSEFEMNATCYQGTIYIEEDHASKQADERRGKTKPPRPAEVPQEVMQYWGYKFETVSTLSKPWGESSRAEIESRDLETVNNNVQYCSIVRTGIGDSSLLLAGEVDCVLGEKPENPELPIPWVELKTSAEPPSDSFHERQKFERKMLRFWAQSFLLGVPTVVVGFRTTNGLLSRIAEFETQKIPGIVARGERSWNGNVCISFTAAFLEFLKHELGGKEGVWRIQRKKNSKEIRVYQIAEKGTGEMLPAAFKEHRDRLIAAEIASKLGGTSMVD</sequence>
<dbReference type="GO" id="GO:0003723">
    <property type="term" value="F:RNA binding"/>
    <property type="evidence" value="ECO:0007669"/>
    <property type="project" value="UniProtKB-KW"/>
</dbReference>
<dbReference type="Pfam" id="PF08652">
    <property type="entry name" value="RAI1"/>
    <property type="match status" value="1"/>
</dbReference>
<keyword evidence="7" id="KW-0540">Nuclease</keyword>
<comment type="similarity">
    <text evidence="2 7">Belongs to the DXO/Dom3Z family.</text>
</comment>
<name>A0A6A6PYG6_9PEZI</name>
<dbReference type="GO" id="GO:0005634">
    <property type="term" value="C:nucleus"/>
    <property type="evidence" value="ECO:0007669"/>
    <property type="project" value="UniProtKB-SubCell"/>
</dbReference>
<feature type="domain" description="RAI1-like" evidence="8">
    <location>
        <begin position="22"/>
        <end position="381"/>
    </location>
</feature>
<proteinExistence type="inferred from homology"/>
<dbReference type="EMBL" id="MU001634">
    <property type="protein sequence ID" value="KAF2484513.1"/>
    <property type="molecule type" value="Genomic_DNA"/>
</dbReference>
<keyword evidence="7" id="KW-0694">RNA-binding</keyword>
<comment type="subcellular location">
    <subcellularLocation>
        <location evidence="7">Nucleus</location>
    </subcellularLocation>
</comment>
<dbReference type="RefSeq" id="XP_033591082.1">
    <property type="nucleotide sequence ID" value="XM_033733358.1"/>
</dbReference>
<evidence type="ECO:0000259" key="8">
    <source>
        <dbReference type="Pfam" id="PF08652"/>
    </source>
</evidence>
<gene>
    <name evidence="9" type="ORF">BDY17DRAFT_295796</name>
</gene>
<dbReference type="EC" id="3.6.1.-" evidence="7"/>
<evidence type="ECO:0000256" key="1">
    <source>
        <dbReference type="ARBA" id="ARBA00001968"/>
    </source>
</evidence>
<evidence type="ECO:0000256" key="4">
    <source>
        <dbReference type="ARBA" id="ARBA00044692"/>
    </source>
</evidence>
<dbReference type="PANTHER" id="PTHR12395:SF9">
    <property type="entry name" value="DECAPPING AND EXORIBONUCLEASE PROTEIN"/>
    <property type="match status" value="1"/>
</dbReference>
<comment type="catalytic activity">
    <reaction evidence="3">
        <text>a 5'-end (N(7)-methyl 5'-triphosphoguanosine)-ribonucleoside-ribonucleotide in mRNA + H2O = a (N(7)-methyl 5'-triphosphoguanosine)-nucleoside + a 5'-end phospho-ribonucleoside in mRNA + H(+)</text>
        <dbReference type="Rhea" id="RHEA:66928"/>
        <dbReference type="Rhea" id="RHEA-COMP:15692"/>
        <dbReference type="Rhea" id="RHEA-COMP:17313"/>
        <dbReference type="ChEBI" id="CHEBI:15377"/>
        <dbReference type="ChEBI" id="CHEBI:15378"/>
        <dbReference type="ChEBI" id="CHEBI:138282"/>
        <dbReference type="ChEBI" id="CHEBI:172876"/>
        <dbReference type="ChEBI" id="CHEBI:172877"/>
    </reaction>
    <physiologicalReaction direction="left-to-right" evidence="3">
        <dbReference type="Rhea" id="RHEA:66929"/>
    </physiologicalReaction>
</comment>
<dbReference type="AlphaFoldDB" id="A0A6A6PYG6"/>
<comment type="cofactor">
    <cofactor evidence="1 7">
        <name>a divalent metal cation</name>
        <dbReference type="ChEBI" id="CHEBI:60240"/>
    </cofactor>
</comment>
<protein>
    <recommendedName>
        <fullName evidence="7">Decapping nuclease</fullName>
        <ecNumber evidence="7">3.6.1.-</ecNumber>
    </recommendedName>
</protein>
<dbReference type="OrthoDB" id="5853397at2759"/>
<dbReference type="GO" id="GO:0005829">
    <property type="term" value="C:cytosol"/>
    <property type="evidence" value="ECO:0007669"/>
    <property type="project" value="TreeGrafter"/>
</dbReference>
<dbReference type="GO" id="GO:0110155">
    <property type="term" value="P:NAD-cap decapping"/>
    <property type="evidence" value="ECO:0007669"/>
    <property type="project" value="TreeGrafter"/>
</dbReference>
<dbReference type="PANTHER" id="PTHR12395">
    <property type="entry name" value="DOM-3 RELATED"/>
    <property type="match status" value="1"/>
</dbReference>
<evidence type="ECO:0000256" key="2">
    <source>
        <dbReference type="ARBA" id="ARBA00006562"/>
    </source>
</evidence>
<dbReference type="GO" id="GO:0004518">
    <property type="term" value="F:nuclease activity"/>
    <property type="evidence" value="ECO:0007669"/>
    <property type="project" value="UniProtKB-KW"/>
</dbReference>
<dbReference type="GO" id="GO:0034353">
    <property type="term" value="F:mRNA 5'-diphosphatase activity"/>
    <property type="evidence" value="ECO:0007669"/>
    <property type="project" value="TreeGrafter"/>
</dbReference>
<dbReference type="InterPro" id="IPR013961">
    <property type="entry name" value="RAI1"/>
</dbReference>
<reference evidence="9" key="1">
    <citation type="journal article" date="2020" name="Stud. Mycol.">
        <title>101 Dothideomycetes genomes: a test case for predicting lifestyles and emergence of pathogens.</title>
        <authorList>
            <person name="Haridas S."/>
            <person name="Albert R."/>
            <person name="Binder M."/>
            <person name="Bloem J."/>
            <person name="Labutti K."/>
            <person name="Salamov A."/>
            <person name="Andreopoulos B."/>
            <person name="Baker S."/>
            <person name="Barry K."/>
            <person name="Bills G."/>
            <person name="Bluhm B."/>
            <person name="Cannon C."/>
            <person name="Castanera R."/>
            <person name="Culley D."/>
            <person name="Daum C."/>
            <person name="Ezra D."/>
            <person name="Gonzalez J."/>
            <person name="Henrissat B."/>
            <person name="Kuo A."/>
            <person name="Liang C."/>
            <person name="Lipzen A."/>
            <person name="Lutzoni F."/>
            <person name="Magnuson J."/>
            <person name="Mondo S."/>
            <person name="Nolan M."/>
            <person name="Ohm R."/>
            <person name="Pangilinan J."/>
            <person name="Park H.-J."/>
            <person name="Ramirez L."/>
            <person name="Alfaro M."/>
            <person name="Sun H."/>
            <person name="Tritt A."/>
            <person name="Yoshinaga Y."/>
            <person name="Zwiers L.-H."/>
            <person name="Turgeon B."/>
            <person name="Goodwin S."/>
            <person name="Spatafora J."/>
            <person name="Crous P."/>
            <person name="Grigoriev I."/>
        </authorList>
    </citation>
    <scope>NUCLEOTIDE SEQUENCE</scope>
    <source>
        <strain evidence="9">CBS 113389</strain>
    </source>
</reference>
<dbReference type="InterPro" id="IPR039039">
    <property type="entry name" value="RAI1-like_fam"/>
</dbReference>
<dbReference type="GO" id="GO:0000166">
    <property type="term" value="F:nucleotide binding"/>
    <property type="evidence" value="ECO:0007669"/>
    <property type="project" value="UniProtKB-KW"/>
</dbReference>
<evidence type="ECO:0000256" key="6">
    <source>
        <dbReference type="ARBA" id="ARBA00048124"/>
    </source>
</evidence>
<keyword evidence="7" id="KW-0479">Metal-binding</keyword>
<comment type="catalytic activity">
    <reaction evidence="6">
        <text>a 5'-end NAD(+)-phospho-ribonucleoside in mRNA + H2O = a 5'-end phospho-ribonucleoside in mRNA + NAD(+) + H(+)</text>
        <dbReference type="Rhea" id="RHEA:60880"/>
        <dbReference type="Rhea" id="RHEA-COMP:15692"/>
        <dbReference type="Rhea" id="RHEA-COMP:15698"/>
        <dbReference type="ChEBI" id="CHEBI:15377"/>
        <dbReference type="ChEBI" id="CHEBI:15378"/>
        <dbReference type="ChEBI" id="CHEBI:57540"/>
        <dbReference type="ChEBI" id="CHEBI:138282"/>
        <dbReference type="ChEBI" id="CHEBI:144029"/>
    </reaction>
    <physiologicalReaction direction="left-to-right" evidence="6">
        <dbReference type="Rhea" id="RHEA:60881"/>
    </physiologicalReaction>
</comment>
<keyword evidence="10" id="KW-1185">Reference proteome</keyword>
<keyword evidence="7" id="KW-0378">Hydrolase</keyword>
<evidence type="ECO:0000256" key="3">
    <source>
        <dbReference type="ARBA" id="ARBA00044676"/>
    </source>
</evidence>
<evidence type="ECO:0000313" key="9">
    <source>
        <dbReference type="EMBL" id="KAF2484513.1"/>
    </source>
</evidence>
<dbReference type="GO" id="GO:0000956">
    <property type="term" value="P:nuclear-transcribed mRNA catabolic process"/>
    <property type="evidence" value="ECO:0007669"/>
    <property type="project" value="TreeGrafter"/>
</dbReference>
<organism evidence="9 10">
    <name type="scientific">Neohortaea acidophila</name>
    <dbReference type="NCBI Taxonomy" id="245834"/>
    <lineage>
        <taxon>Eukaryota</taxon>
        <taxon>Fungi</taxon>
        <taxon>Dikarya</taxon>
        <taxon>Ascomycota</taxon>
        <taxon>Pezizomycotina</taxon>
        <taxon>Dothideomycetes</taxon>
        <taxon>Dothideomycetidae</taxon>
        <taxon>Mycosphaerellales</taxon>
        <taxon>Teratosphaeriaceae</taxon>
        <taxon>Neohortaea</taxon>
    </lineage>
</organism>
<evidence type="ECO:0000313" key="10">
    <source>
        <dbReference type="Proteomes" id="UP000799767"/>
    </source>
</evidence>
<keyword evidence="7" id="KW-0539">Nucleus</keyword>
<keyword evidence="7" id="KW-0547">Nucleotide-binding</keyword>
<evidence type="ECO:0000256" key="5">
    <source>
        <dbReference type="ARBA" id="ARBA00046211"/>
    </source>
</evidence>
<comment type="catalytic activity">
    <reaction evidence="4">
        <text>a 5'-end triphospho-ribonucleoside in mRNA + H2O = a 5'-end phospho-ribonucleoside in mRNA + diphosphate + H(+)</text>
        <dbReference type="Rhea" id="RHEA:78683"/>
        <dbReference type="Rhea" id="RHEA-COMP:15692"/>
        <dbReference type="Rhea" id="RHEA-COMP:17164"/>
        <dbReference type="ChEBI" id="CHEBI:15377"/>
        <dbReference type="ChEBI" id="CHEBI:15378"/>
        <dbReference type="ChEBI" id="CHEBI:33019"/>
        <dbReference type="ChEBI" id="CHEBI:138282"/>
        <dbReference type="ChEBI" id="CHEBI:167618"/>
    </reaction>
    <physiologicalReaction direction="left-to-right" evidence="4">
        <dbReference type="Rhea" id="RHEA:78684"/>
    </physiologicalReaction>
</comment>
<dbReference type="Proteomes" id="UP000799767">
    <property type="component" value="Unassembled WGS sequence"/>
</dbReference>
<comment type="function">
    <text evidence="5">Decapping enzyme for NAD-capped RNAs: specifically hydrolyzes the nicotinamide adenine dinucleotide (NAD) cap from a subset of RNAs by removing the entire NAD moiety from the 5'-end of an NAD-capped RNA. The NAD-cap is present at the 5'-end of some RNAs and snoRNAs. In contrast to the canonical 5'-end N7 methylguanosine (m7G) cap, the NAD cap promotes mRNA decay. Also acts as a non-canonical decapping enzyme that removes the entire cap structure of m7G capped or incompletely capped RNAs. Has decapping activity toward incomplete 5'-end m7G cap mRNAs such as unmethylated 5'-end-capped RNA (cap0), while it has no activity toward 2'-O-ribose methylated m7G cap (cap1). Also possesses RNA 5'-pyrophosphohydrolase activity by hydrolyzing the 5'-end triphosphate to release pyrophosphates. Stimulates exoribonuclease activity of Rat1, allowing it to degrade RNAs with stable secondary structure more effectively.</text>
</comment>